<dbReference type="InterPro" id="IPR005318">
    <property type="entry name" value="OM_porin_bac"/>
</dbReference>
<dbReference type="STRING" id="522772.Dacet_1954"/>
<evidence type="ECO:0000256" key="4">
    <source>
        <dbReference type="SAM" id="SignalP"/>
    </source>
</evidence>
<keyword evidence="2" id="KW-0813">Transport</keyword>
<comment type="similarity">
    <text evidence="1">Belongs to the outer membrane porin (Opr) (TC 1.B.25) family.</text>
</comment>
<keyword evidence="6" id="KW-1185">Reference proteome</keyword>
<dbReference type="EMBL" id="CP001968">
    <property type="protein sequence ID" value="ADD68717.1"/>
    <property type="molecule type" value="Genomic_DNA"/>
</dbReference>
<evidence type="ECO:0000256" key="3">
    <source>
        <dbReference type="ARBA" id="ARBA00022729"/>
    </source>
</evidence>
<dbReference type="KEGG" id="dap:Dacet_1954"/>
<dbReference type="InParanoid" id="D4H154"/>
<reference evidence="5 6" key="1">
    <citation type="journal article" date="2010" name="Stand. Genomic Sci.">
        <title>Complete genome sequence of Denitrovibrio acetiphilus type strain (N2460).</title>
        <authorList>
            <person name="Kiss H."/>
            <person name="Lang E."/>
            <person name="Lapidus A."/>
            <person name="Copeland A."/>
            <person name="Nolan M."/>
            <person name="Glavina Del Rio T."/>
            <person name="Chen F."/>
            <person name="Lucas S."/>
            <person name="Tice H."/>
            <person name="Cheng J.F."/>
            <person name="Han C."/>
            <person name="Goodwin L."/>
            <person name="Pitluck S."/>
            <person name="Liolios K."/>
            <person name="Pati A."/>
            <person name="Ivanova N."/>
            <person name="Mavromatis K."/>
            <person name="Chen A."/>
            <person name="Palaniappan K."/>
            <person name="Land M."/>
            <person name="Hauser L."/>
            <person name="Chang Y.J."/>
            <person name="Jeffries C.D."/>
            <person name="Detter J.C."/>
            <person name="Brettin T."/>
            <person name="Spring S."/>
            <person name="Rohde M."/>
            <person name="Goker M."/>
            <person name="Woyke T."/>
            <person name="Bristow J."/>
            <person name="Eisen J.A."/>
            <person name="Markowitz V."/>
            <person name="Hugenholtz P."/>
            <person name="Kyrpides N.C."/>
            <person name="Klenk H.P."/>
        </authorList>
    </citation>
    <scope>NUCLEOTIDE SEQUENCE [LARGE SCALE GENOMIC DNA]</scope>
    <source>
        <strain evidence="6">DSM 12809 / NBRC 114555 / N2460</strain>
    </source>
</reference>
<dbReference type="Gene3D" id="2.40.160.10">
    <property type="entry name" value="Porin"/>
    <property type="match status" value="1"/>
</dbReference>
<gene>
    <name evidence="5" type="ordered locus">Dacet_1954</name>
</gene>
<dbReference type="Proteomes" id="UP000002012">
    <property type="component" value="Chromosome"/>
</dbReference>
<dbReference type="InterPro" id="IPR023614">
    <property type="entry name" value="Porin_dom_sf"/>
</dbReference>
<evidence type="ECO:0000313" key="6">
    <source>
        <dbReference type="Proteomes" id="UP000002012"/>
    </source>
</evidence>
<feature type="signal peptide" evidence="4">
    <location>
        <begin position="1"/>
        <end position="24"/>
    </location>
</feature>
<protein>
    <submittedName>
        <fullName evidence="5">Outer membrane porin</fullName>
    </submittedName>
</protein>
<feature type="chain" id="PRO_5003058250" evidence="4">
    <location>
        <begin position="25"/>
        <end position="414"/>
    </location>
</feature>
<dbReference type="eggNOG" id="COG3203">
    <property type="taxonomic scope" value="Bacteria"/>
</dbReference>
<name>D4H154_DENA2</name>
<dbReference type="AlphaFoldDB" id="D4H154"/>
<evidence type="ECO:0000313" key="5">
    <source>
        <dbReference type="EMBL" id="ADD68717.1"/>
    </source>
</evidence>
<sequence precursor="true">MRTLKIHKVLAILIIFLFSMYADAATTLKEAFTEGTLKGELSTLFFSRDYDGKTQDKEDFAGGTALYFHTAPLHGLSAGLAYVSGNDLGSDDNKAVYGGLLADNNGKHDSFSRLQEYYIQADYFNTNVKLGAHEIFTPFAHIDPIRLQKRTFKGLSVVNKSIPNLTLDLHYLTGYVDYSDSNFKNVAEIREVRDLDDDKRLLILGARYHLPTEAVNSTLQAWYYDLEDVYNQTYLKASVEKKVGDYTFHIMPSALYQKASGDEIAGDVKTEQYGFNTGVRAYGALLRAFFASTGENDLIANYGDEKAFIMQANNSRRADEDAYGIKLDYDFGYVGIKGLTTYATYGIFDTPESGTNASSDATEIDFSIKYKFHGFLEGVTARARYAIVDMKDSDDYNDFRFYLTFKFGGPKPKK</sequence>
<dbReference type="HOGENOM" id="CLU_052660_1_0_0"/>
<dbReference type="GO" id="GO:0016020">
    <property type="term" value="C:membrane"/>
    <property type="evidence" value="ECO:0007669"/>
    <property type="project" value="InterPro"/>
</dbReference>
<proteinExistence type="inferred from homology"/>
<dbReference type="PaxDb" id="522772-Dacet_1954"/>
<dbReference type="OrthoDB" id="9125at2"/>
<organism evidence="5 6">
    <name type="scientific">Denitrovibrio acetiphilus (strain DSM 12809 / NBRC 114555 / N2460)</name>
    <dbReference type="NCBI Taxonomy" id="522772"/>
    <lineage>
        <taxon>Bacteria</taxon>
        <taxon>Pseudomonadati</taxon>
        <taxon>Deferribacterota</taxon>
        <taxon>Deferribacteres</taxon>
        <taxon>Deferribacterales</taxon>
        <taxon>Geovibrionaceae</taxon>
        <taxon>Denitrovibrio</taxon>
    </lineage>
</organism>
<dbReference type="Pfam" id="PF03573">
    <property type="entry name" value="OprD"/>
    <property type="match status" value="1"/>
</dbReference>
<evidence type="ECO:0000256" key="2">
    <source>
        <dbReference type="ARBA" id="ARBA00022448"/>
    </source>
</evidence>
<keyword evidence="3 4" id="KW-0732">Signal</keyword>
<dbReference type="GO" id="GO:0015288">
    <property type="term" value="F:porin activity"/>
    <property type="evidence" value="ECO:0007669"/>
    <property type="project" value="TreeGrafter"/>
</dbReference>
<evidence type="ECO:0000256" key="1">
    <source>
        <dbReference type="ARBA" id="ARBA00009075"/>
    </source>
</evidence>
<dbReference type="PANTHER" id="PTHR34596">
    <property type="entry name" value="CHITOPORIN"/>
    <property type="match status" value="1"/>
</dbReference>
<dbReference type="PANTHER" id="PTHR34596:SF2">
    <property type="entry name" value="CHITOPORIN"/>
    <property type="match status" value="1"/>
</dbReference>
<accession>D4H154</accession>
<dbReference type="RefSeq" id="WP_013011227.1">
    <property type="nucleotide sequence ID" value="NC_013943.1"/>
</dbReference>